<gene>
    <name evidence="5" type="ORF">A3A36_01030</name>
</gene>
<proteinExistence type="predicted"/>
<dbReference type="InterPro" id="IPR011146">
    <property type="entry name" value="HIT-like"/>
</dbReference>
<dbReference type="EMBL" id="MFLW01000003">
    <property type="protein sequence ID" value="OGG78610.1"/>
    <property type="molecule type" value="Genomic_DNA"/>
</dbReference>
<dbReference type="InterPro" id="IPR001310">
    <property type="entry name" value="Histidine_triad_HIT"/>
</dbReference>
<evidence type="ECO:0000259" key="4">
    <source>
        <dbReference type="PROSITE" id="PS51084"/>
    </source>
</evidence>
<feature type="short sequence motif" description="Histidine triad motif" evidence="2 3">
    <location>
        <begin position="100"/>
        <end position="104"/>
    </location>
</feature>
<evidence type="ECO:0000256" key="3">
    <source>
        <dbReference type="PROSITE-ProRule" id="PRU00464"/>
    </source>
</evidence>
<evidence type="ECO:0000256" key="1">
    <source>
        <dbReference type="PIRSR" id="PIRSR601310-1"/>
    </source>
</evidence>
<name>A0A1F6EYB8_9BACT</name>
<dbReference type="PROSITE" id="PS51084">
    <property type="entry name" value="HIT_2"/>
    <property type="match status" value="1"/>
</dbReference>
<comment type="caution">
    <text evidence="5">The sequence shown here is derived from an EMBL/GenBank/DDBJ whole genome shotgun (WGS) entry which is preliminary data.</text>
</comment>
<keyword evidence="5" id="KW-0378">Hydrolase</keyword>
<dbReference type="PANTHER" id="PTHR23089">
    <property type="entry name" value="HISTIDINE TRIAD HIT PROTEIN"/>
    <property type="match status" value="1"/>
</dbReference>
<dbReference type="Pfam" id="PF01230">
    <property type="entry name" value="HIT"/>
    <property type="match status" value="1"/>
</dbReference>
<evidence type="ECO:0000313" key="5">
    <source>
        <dbReference type="EMBL" id="OGG78610.1"/>
    </source>
</evidence>
<dbReference type="SUPFAM" id="SSF54197">
    <property type="entry name" value="HIT-like"/>
    <property type="match status" value="1"/>
</dbReference>
<dbReference type="Proteomes" id="UP000178811">
    <property type="component" value="Unassembled WGS sequence"/>
</dbReference>
<dbReference type="InterPro" id="IPR036265">
    <property type="entry name" value="HIT-like_sf"/>
</dbReference>
<protein>
    <submittedName>
        <fullName evidence="5">HIT family hydrolase</fullName>
    </submittedName>
</protein>
<dbReference type="AlphaFoldDB" id="A0A1F6EYB8"/>
<sequence length="112" mass="13032">MEYTGNDFYCEVALKNTVVLNKEYESEQILAYHHTRPYWPIHVVVVPKKHIPSFTNRSKEDETIMAEILEVVRAIAHKIEQENGEARILTNLGRYQDSKHLHFHVSSGTALR</sequence>
<organism evidence="5 6">
    <name type="scientific">Candidatus Kaiserbacteria bacterium RIFCSPLOWO2_01_FULL_52_12b</name>
    <dbReference type="NCBI Taxonomy" id="1798509"/>
    <lineage>
        <taxon>Bacteria</taxon>
        <taxon>Candidatus Kaiseribacteriota</taxon>
    </lineage>
</organism>
<dbReference type="Gene3D" id="3.30.428.10">
    <property type="entry name" value="HIT-like"/>
    <property type="match status" value="1"/>
</dbReference>
<dbReference type="GO" id="GO:0016787">
    <property type="term" value="F:hydrolase activity"/>
    <property type="evidence" value="ECO:0007669"/>
    <property type="project" value="UniProtKB-KW"/>
</dbReference>
<evidence type="ECO:0000313" key="6">
    <source>
        <dbReference type="Proteomes" id="UP000178811"/>
    </source>
</evidence>
<reference evidence="5 6" key="1">
    <citation type="journal article" date="2016" name="Nat. Commun.">
        <title>Thousands of microbial genomes shed light on interconnected biogeochemical processes in an aquifer system.</title>
        <authorList>
            <person name="Anantharaman K."/>
            <person name="Brown C.T."/>
            <person name="Hug L.A."/>
            <person name="Sharon I."/>
            <person name="Castelle C.J."/>
            <person name="Probst A.J."/>
            <person name="Thomas B.C."/>
            <person name="Singh A."/>
            <person name="Wilkins M.J."/>
            <person name="Karaoz U."/>
            <person name="Brodie E.L."/>
            <person name="Williams K.H."/>
            <person name="Hubbard S.S."/>
            <person name="Banfield J.F."/>
        </authorList>
    </citation>
    <scope>NUCLEOTIDE SEQUENCE [LARGE SCALE GENOMIC DNA]</scope>
</reference>
<feature type="domain" description="HIT" evidence="4">
    <location>
        <begin position="8"/>
        <end position="112"/>
    </location>
</feature>
<feature type="active site" description="Tele-AMP-histidine intermediate" evidence="1">
    <location>
        <position position="102"/>
    </location>
</feature>
<accession>A0A1F6EYB8</accession>
<evidence type="ECO:0000256" key="2">
    <source>
        <dbReference type="PIRSR" id="PIRSR601310-3"/>
    </source>
</evidence>